<sequence>MVIKVKPTVYTIDILLLILNLCRDILLLISKEPLDLPGL</sequence>
<protein>
    <submittedName>
        <fullName evidence="1">Uncharacterized protein</fullName>
    </submittedName>
</protein>
<reference evidence="1 2" key="1">
    <citation type="submission" date="2020-02" db="EMBL/GenBank/DDBJ databases">
        <title>Newly sequenced genome of strain CSTR1 showed variability in Candidatus Kuenenia stuttgartiensis genomes.</title>
        <authorList>
            <person name="Ding C."/>
            <person name="Adrian L."/>
        </authorList>
    </citation>
    <scope>NUCLEOTIDE SEQUENCE [LARGE SCALE GENOMIC DNA]</scope>
    <source>
        <strain evidence="1 2">CSTR1</strain>
    </source>
</reference>
<accession>A0A6G7GWP6</accession>
<proteinExistence type="predicted"/>
<dbReference type="AlphaFoldDB" id="A0A6G7GWP6"/>
<organism evidence="1 2">
    <name type="scientific">Kuenenia stuttgartiensis</name>
    <dbReference type="NCBI Taxonomy" id="174633"/>
    <lineage>
        <taxon>Bacteria</taxon>
        <taxon>Pseudomonadati</taxon>
        <taxon>Planctomycetota</taxon>
        <taxon>Candidatus Brocadiia</taxon>
        <taxon>Candidatus Brocadiales</taxon>
        <taxon>Candidatus Brocadiaceae</taxon>
        <taxon>Candidatus Kuenenia</taxon>
    </lineage>
</organism>
<gene>
    <name evidence="1" type="ORF">KsCSTR_46400</name>
</gene>
<dbReference type="Proteomes" id="UP000501926">
    <property type="component" value="Chromosome"/>
</dbReference>
<name>A0A6G7GWP6_KUEST</name>
<dbReference type="EMBL" id="CP049055">
    <property type="protein sequence ID" value="QII14018.1"/>
    <property type="molecule type" value="Genomic_DNA"/>
</dbReference>
<evidence type="ECO:0000313" key="2">
    <source>
        <dbReference type="Proteomes" id="UP000501926"/>
    </source>
</evidence>
<evidence type="ECO:0000313" key="1">
    <source>
        <dbReference type="EMBL" id="QII14018.1"/>
    </source>
</evidence>